<name>A0A495J302_9SPHI</name>
<accession>A0A495J302</accession>
<dbReference type="RefSeq" id="WP_162847102.1">
    <property type="nucleotide sequence ID" value="NZ_RBKU01000001.1"/>
</dbReference>
<dbReference type="EMBL" id="RBKU01000001">
    <property type="protein sequence ID" value="RKR83355.1"/>
    <property type="molecule type" value="Genomic_DNA"/>
</dbReference>
<evidence type="ECO:0000313" key="1">
    <source>
        <dbReference type="EMBL" id="RKR83355.1"/>
    </source>
</evidence>
<proteinExistence type="predicted"/>
<reference evidence="1 2" key="1">
    <citation type="submission" date="2018-10" db="EMBL/GenBank/DDBJ databases">
        <title>Genomic Encyclopedia of Archaeal and Bacterial Type Strains, Phase II (KMG-II): from individual species to whole genera.</title>
        <authorList>
            <person name="Goeker M."/>
        </authorList>
    </citation>
    <scope>NUCLEOTIDE SEQUENCE [LARGE SCALE GENOMIC DNA]</scope>
    <source>
        <strain evidence="1 2">DSM 18602</strain>
    </source>
</reference>
<gene>
    <name evidence="1" type="ORF">BDD43_3561</name>
</gene>
<sequence>MYDTIFLLVKATIQTTHKNVHEAIAEIQETATCTITNTKKVKIHELTLMDYKLKKA</sequence>
<evidence type="ECO:0000313" key="2">
    <source>
        <dbReference type="Proteomes" id="UP000268007"/>
    </source>
</evidence>
<keyword evidence="2" id="KW-1185">Reference proteome</keyword>
<organism evidence="1 2">
    <name type="scientific">Mucilaginibacter gracilis</name>
    <dbReference type="NCBI Taxonomy" id="423350"/>
    <lineage>
        <taxon>Bacteria</taxon>
        <taxon>Pseudomonadati</taxon>
        <taxon>Bacteroidota</taxon>
        <taxon>Sphingobacteriia</taxon>
        <taxon>Sphingobacteriales</taxon>
        <taxon>Sphingobacteriaceae</taxon>
        <taxon>Mucilaginibacter</taxon>
    </lineage>
</organism>
<dbReference type="AlphaFoldDB" id="A0A495J302"/>
<protein>
    <submittedName>
        <fullName evidence="1">Uncharacterized protein</fullName>
    </submittedName>
</protein>
<comment type="caution">
    <text evidence="1">The sequence shown here is derived from an EMBL/GenBank/DDBJ whole genome shotgun (WGS) entry which is preliminary data.</text>
</comment>
<dbReference type="Proteomes" id="UP000268007">
    <property type="component" value="Unassembled WGS sequence"/>
</dbReference>